<dbReference type="PANTHER" id="PTHR10578">
    <property type="entry name" value="S -2-HYDROXY-ACID OXIDASE-RELATED"/>
    <property type="match status" value="1"/>
</dbReference>
<dbReference type="PANTHER" id="PTHR10578:SF149">
    <property type="entry name" value="2-HYDROXYACID OXIDASE 2"/>
    <property type="match status" value="1"/>
</dbReference>
<dbReference type="GO" id="GO:0016491">
    <property type="term" value="F:oxidoreductase activity"/>
    <property type="evidence" value="ECO:0007669"/>
    <property type="project" value="UniProtKB-KW"/>
</dbReference>
<keyword evidence="2" id="KW-0560">Oxidoreductase</keyword>
<dbReference type="SUPFAM" id="SSF51395">
    <property type="entry name" value="FMN-linked oxidoreductases"/>
    <property type="match status" value="1"/>
</dbReference>
<feature type="active site" description="Proton acceptor" evidence="6">
    <location>
        <position position="272"/>
    </location>
</feature>
<dbReference type="GO" id="GO:0005737">
    <property type="term" value="C:cytoplasm"/>
    <property type="evidence" value="ECO:0007669"/>
    <property type="project" value="UniProtKB-ARBA"/>
</dbReference>
<feature type="binding site" evidence="7">
    <location>
        <position position="272"/>
    </location>
    <ligand>
        <name>glyoxylate</name>
        <dbReference type="ChEBI" id="CHEBI:36655"/>
    </ligand>
</feature>
<evidence type="ECO:0000256" key="7">
    <source>
        <dbReference type="PIRSR" id="PIRSR000138-2"/>
    </source>
</evidence>
<dbReference type="Proteomes" id="UP000279259">
    <property type="component" value="Unassembled WGS sequence"/>
</dbReference>
<feature type="binding site" evidence="7">
    <location>
        <position position="275"/>
    </location>
    <ligand>
        <name>glyoxylate</name>
        <dbReference type="ChEBI" id="CHEBI:36655"/>
    </ligand>
</feature>
<dbReference type="FunFam" id="3.20.20.70:FF:000056">
    <property type="entry name" value="hydroxyacid oxidase 2"/>
    <property type="match status" value="1"/>
</dbReference>
<comment type="similarity">
    <text evidence="3">Belongs to the FMN-dependent alpha-hydroxy acid dehydrogenase family.</text>
</comment>
<comment type="caution">
    <text evidence="9">The sequence shown here is derived from an EMBL/GenBank/DDBJ whole genome shotgun (WGS) entry which is preliminary data.</text>
</comment>
<reference evidence="9 10" key="1">
    <citation type="submission" date="2018-11" db="EMBL/GenBank/DDBJ databases">
        <title>Genome sequence of Saitozyma podzolica DSM 27192.</title>
        <authorList>
            <person name="Aliyu H."/>
            <person name="Gorte O."/>
            <person name="Ochsenreither K."/>
        </authorList>
    </citation>
    <scope>NUCLEOTIDE SEQUENCE [LARGE SCALE GENOMIC DNA]</scope>
    <source>
        <strain evidence="9 10">DSM 27192</strain>
    </source>
</reference>
<feature type="binding site" evidence="7">
    <location>
        <position position="248"/>
    </location>
    <ligand>
        <name>FMN</name>
        <dbReference type="ChEBI" id="CHEBI:58210"/>
    </ligand>
</feature>
<name>A0A427Y7R7_9TREE</name>
<feature type="binding site" evidence="7">
    <location>
        <position position="180"/>
    </location>
    <ligand>
        <name>FMN</name>
        <dbReference type="ChEBI" id="CHEBI:58210"/>
    </ligand>
</feature>
<feature type="domain" description="FMN hydroxy acid dehydrogenase" evidence="8">
    <location>
        <begin position="7"/>
        <end position="377"/>
    </location>
</feature>
<dbReference type="InterPro" id="IPR008259">
    <property type="entry name" value="FMN_hydac_DH_AS"/>
</dbReference>
<dbReference type="CDD" id="cd02809">
    <property type="entry name" value="alpha_hydroxyacid_oxid_FMN"/>
    <property type="match status" value="1"/>
</dbReference>
<dbReference type="OrthoDB" id="1925334at2759"/>
<evidence type="ECO:0000256" key="5">
    <source>
        <dbReference type="ARBA" id="ARBA00083297"/>
    </source>
</evidence>
<sequence>MAGRGNARDPHVFCIADLIEHSEKRLSKMASEYIAGGAMDMITRVVSLCSHLFSSPVKDNCAEFDRYRLLPRVMKDVRNVDPTAECWGVKSTFPLGFSPTGIHGVAHKDKELGVSRAAASQGVPMCLSSWATSSIEDVVAQGVNSGIPYAMQLSVVEDPDANLFTIRKAEAAGAKALWVTCDLPILGRRLNEFKNSFSIPEGLTIPNLPPDVDFRAPTKNSRMGYDRGMTWEKVQWFKKNTKMQVWLKGIMDPEDAKLAVEAGADGIIVSNHGGRQLDGISSTLAALPGVVDAVAGRIPVHFDGGIRRGTDIFKALALGADFCFVGRIALWGLGYNGEEGVKLALGLLYDEFFATMTMVGVTSVKDIGRHHLARIAADGSLVRLK</sequence>
<dbReference type="PIRSF" id="PIRSF000138">
    <property type="entry name" value="Al-hdrx_acd_dh"/>
    <property type="match status" value="1"/>
</dbReference>
<feature type="binding site" evidence="7">
    <location>
        <position position="270"/>
    </location>
    <ligand>
        <name>FMN</name>
        <dbReference type="ChEBI" id="CHEBI:58210"/>
    </ligand>
</feature>
<gene>
    <name evidence="9" type="ORF">EHS25_003623</name>
</gene>
<dbReference type="STRING" id="1890683.A0A427Y7R7"/>
<evidence type="ECO:0000256" key="4">
    <source>
        <dbReference type="ARBA" id="ARBA00073420"/>
    </source>
</evidence>
<feature type="binding site" evidence="7">
    <location>
        <begin position="303"/>
        <end position="307"/>
    </location>
    <ligand>
        <name>FMN</name>
        <dbReference type="ChEBI" id="CHEBI:58210"/>
    </ligand>
</feature>
<dbReference type="AlphaFoldDB" id="A0A427Y7R7"/>
<evidence type="ECO:0000313" key="9">
    <source>
        <dbReference type="EMBL" id="RSH87132.1"/>
    </source>
</evidence>
<evidence type="ECO:0000256" key="2">
    <source>
        <dbReference type="ARBA" id="ARBA00023002"/>
    </source>
</evidence>
<dbReference type="Gene3D" id="3.20.20.70">
    <property type="entry name" value="Aldolase class I"/>
    <property type="match status" value="1"/>
</dbReference>
<evidence type="ECO:0000313" key="10">
    <source>
        <dbReference type="Proteomes" id="UP000279259"/>
    </source>
</evidence>
<keyword evidence="10" id="KW-1185">Reference proteome</keyword>
<feature type="binding site" evidence="7">
    <location>
        <position position="33"/>
    </location>
    <ligand>
        <name>glyoxylate</name>
        <dbReference type="ChEBI" id="CHEBI:36655"/>
    </ligand>
</feature>
<keyword evidence="7" id="KW-0288">FMN</keyword>
<dbReference type="EMBL" id="RSCD01000018">
    <property type="protein sequence ID" value="RSH87132.1"/>
    <property type="molecule type" value="Genomic_DNA"/>
</dbReference>
<dbReference type="InterPro" id="IPR013785">
    <property type="entry name" value="Aldolase_TIM"/>
</dbReference>
<feature type="binding site" evidence="7">
    <location>
        <begin position="99"/>
        <end position="101"/>
    </location>
    <ligand>
        <name>FMN</name>
        <dbReference type="ChEBI" id="CHEBI:58210"/>
    </ligand>
</feature>
<evidence type="ECO:0000256" key="1">
    <source>
        <dbReference type="ARBA" id="ARBA00001917"/>
    </source>
</evidence>
<dbReference type="InterPro" id="IPR000262">
    <property type="entry name" value="FMN-dep_DH"/>
</dbReference>
<feature type="binding site" evidence="7">
    <location>
        <position position="189"/>
    </location>
    <ligand>
        <name>glyoxylate</name>
        <dbReference type="ChEBI" id="CHEBI:36655"/>
    </ligand>
</feature>
<evidence type="ECO:0000259" key="8">
    <source>
        <dbReference type="PROSITE" id="PS51349"/>
    </source>
</evidence>
<feature type="binding site" evidence="7">
    <location>
        <position position="128"/>
    </location>
    <ligand>
        <name>FMN</name>
        <dbReference type="ChEBI" id="CHEBI:58210"/>
    </ligand>
</feature>
<comment type="cofactor">
    <cofactor evidence="1">
        <name>FMN</name>
        <dbReference type="ChEBI" id="CHEBI:58210"/>
    </cofactor>
</comment>
<keyword evidence="7" id="KW-0285">Flavoprotein</keyword>
<feature type="binding site" evidence="7">
    <location>
        <begin position="326"/>
        <end position="327"/>
    </location>
    <ligand>
        <name>FMN</name>
        <dbReference type="ChEBI" id="CHEBI:58210"/>
    </ligand>
</feature>
<dbReference type="InterPro" id="IPR037396">
    <property type="entry name" value="FMN_HAD"/>
</dbReference>
<evidence type="ECO:0000256" key="6">
    <source>
        <dbReference type="PIRSR" id="PIRSR000138-1"/>
    </source>
</evidence>
<dbReference type="PROSITE" id="PS51349">
    <property type="entry name" value="FMN_HYDROXY_ACID_DH_2"/>
    <property type="match status" value="1"/>
</dbReference>
<accession>A0A427Y7R7</accession>
<dbReference type="PROSITE" id="PS00557">
    <property type="entry name" value="FMN_HYDROXY_ACID_DH_1"/>
    <property type="match status" value="1"/>
</dbReference>
<protein>
    <recommendedName>
        <fullName evidence="4">Oxidase FUB9</fullName>
    </recommendedName>
    <alternativeName>
        <fullName evidence="5">Fusaric acid biosynthesis protein 9</fullName>
    </alternativeName>
</protein>
<dbReference type="InterPro" id="IPR012133">
    <property type="entry name" value="Alpha-hydoxy_acid_DH_FMN"/>
</dbReference>
<feature type="binding site" evidence="7">
    <location>
        <position position="152"/>
    </location>
    <ligand>
        <name>FMN</name>
        <dbReference type="ChEBI" id="CHEBI:58210"/>
    </ligand>
</feature>
<proteinExistence type="inferred from homology"/>
<dbReference type="Pfam" id="PF01070">
    <property type="entry name" value="FMN_dh"/>
    <property type="match status" value="1"/>
</dbReference>
<organism evidence="9 10">
    <name type="scientific">Saitozyma podzolica</name>
    <dbReference type="NCBI Taxonomy" id="1890683"/>
    <lineage>
        <taxon>Eukaryota</taxon>
        <taxon>Fungi</taxon>
        <taxon>Dikarya</taxon>
        <taxon>Basidiomycota</taxon>
        <taxon>Agaricomycotina</taxon>
        <taxon>Tremellomycetes</taxon>
        <taxon>Tremellales</taxon>
        <taxon>Trimorphomycetaceae</taxon>
        <taxon>Saitozyma</taxon>
    </lineage>
</organism>
<evidence type="ECO:0000256" key="3">
    <source>
        <dbReference type="ARBA" id="ARBA00024042"/>
    </source>
</evidence>
<dbReference type="GO" id="GO:0010181">
    <property type="term" value="F:FMN binding"/>
    <property type="evidence" value="ECO:0007669"/>
    <property type="project" value="InterPro"/>
</dbReference>